<gene>
    <name evidence="1" type="ORF">F444_11278</name>
</gene>
<dbReference type="Proteomes" id="UP000028582">
    <property type="component" value="Unassembled WGS sequence"/>
</dbReference>
<organism evidence="1 2">
    <name type="scientific">Phytophthora nicotianae P1976</name>
    <dbReference type="NCBI Taxonomy" id="1317066"/>
    <lineage>
        <taxon>Eukaryota</taxon>
        <taxon>Sar</taxon>
        <taxon>Stramenopiles</taxon>
        <taxon>Oomycota</taxon>
        <taxon>Peronosporomycetes</taxon>
        <taxon>Peronosporales</taxon>
        <taxon>Peronosporaceae</taxon>
        <taxon>Phytophthora</taxon>
    </lineage>
</organism>
<dbReference type="AlphaFoldDB" id="A0A081A1F1"/>
<accession>A0A081A1F1</accession>
<proteinExistence type="predicted"/>
<reference evidence="1 2" key="1">
    <citation type="submission" date="2013-11" db="EMBL/GenBank/DDBJ databases">
        <title>The Genome Sequence of Phytophthora parasitica P1976.</title>
        <authorList>
            <consortium name="The Broad Institute Genomics Platform"/>
            <person name="Russ C."/>
            <person name="Tyler B."/>
            <person name="Panabieres F."/>
            <person name="Shan W."/>
            <person name="Tripathy S."/>
            <person name="Grunwald N."/>
            <person name="Machado M."/>
            <person name="Johnson C.S."/>
            <person name="Walker B."/>
            <person name="Young S."/>
            <person name="Zeng Q."/>
            <person name="Gargeya S."/>
            <person name="Fitzgerald M."/>
            <person name="Haas B."/>
            <person name="Abouelleil A."/>
            <person name="Allen A.W."/>
            <person name="Alvarado L."/>
            <person name="Arachchi H.M."/>
            <person name="Berlin A.M."/>
            <person name="Chapman S.B."/>
            <person name="Gainer-Dewar J."/>
            <person name="Goldberg J."/>
            <person name="Griggs A."/>
            <person name="Gujja S."/>
            <person name="Hansen M."/>
            <person name="Howarth C."/>
            <person name="Imamovic A."/>
            <person name="Ireland A."/>
            <person name="Larimer J."/>
            <person name="McCowan C."/>
            <person name="Murphy C."/>
            <person name="Pearson M."/>
            <person name="Poon T.W."/>
            <person name="Priest M."/>
            <person name="Roberts A."/>
            <person name="Saif S."/>
            <person name="Shea T."/>
            <person name="Sisk P."/>
            <person name="Sykes S."/>
            <person name="Wortman J."/>
            <person name="Nusbaum C."/>
            <person name="Birren B."/>
        </authorList>
    </citation>
    <scope>NUCLEOTIDE SEQUENCE [LARGE SCALE GENOMIC DNA]</scope>
    <source>
        <strain evidence="1 2">P1976</strain>
    </source>
</reference>
<comment type="caution">
    <text evidence="1">The sequence shown here is derived from an EMBL/GenBank/DDBJ whole genome shotgun (WGS) entry which is preliminary data.</text>
</comment>
<dbReference type="EMBL" id="ANJA01002037">
    <property type="protein sequence ID" value="ETO72712.1"/>
    <property type="molecule type" value="Genomic_DNA"/>
</dbReference>
<evidence type="ECO:0000313" key="2">
    <source>
        <dbReference type="Proteomes" id="UP000028582"/>
    </source>
</evidence>
<protein>
    <submittedName>
        <fullName evidence="1">Uncharacterized protein</fullName>
    </submittedName>
</protein>
<evidence type="ECO:0000313" key="1">
    <source>
        <dbReference type="EMBL" id="ETO72712.1"/>
    </source>
</evidence>
<sequence>MDTEMTGAEGMVLTTDAGARTEKVAFVKRQRTEEQARGTDGASWGPRIEVNKMEYVETG</sequence>
<name>A0A081A1F1_PHYNI</name>